<dbReference type="AlphaFoldDB" id="M1YXU6"/>
<evidence type="ECO:0000256" key="1">
    <source>
        <dbReference type="SAM" id="MobiDB-lite"/>
    </source>
</evidence>
<feature type="region of interest" description="Disordered" evidence="1">
    <location>
        <begin position="78"/>
        <end position="98"/>
    </location>
</feature>
<organism evidence="2 3">
    <name type="scientific">Nitrospina gracilis (strain 3/211)</name>
    <dbReference type="NCBI Taxonomy" id="1266370"/>
    <lineage>
        <taxon>Bacteria</taxon>
        <taxon>Pseudomonadati</taxon>
        <taxon>Nitrospinota/Tectimicrobiota group</taxon>
        <taxon>Nitrospinota</taxon>
        <taxon>Nitrospinia</taxon>
        <taxon>Nitrospinales</taxon>
        <taxon>Nitrospinaceae</taxon>
        <taxon>Nitrospina</taxon>
    </lineage>
</organism>
<dbReference type="HOGENOM" id="CLU_2330861_0_0_0"/>
<evidence type="ECO:0000313" key="3">
    <source>
        <dbReference type="Proteomes" id="UP000011704"/>
    </source>
</evidence>
<proteinExistence type="predicted"/>
<accession>M1YXU6</accession>
<protein>
    <submittedName>
        <fullName evidence="2">Uncharacterized protein</fullName>
    </submittedName>
</protein>
<sequence>MFLGHLEAILPCLGQGGMILYLEALYRPENGASRLFVIIYLARLWTGPGVTRWVLPEHGGGEALWIRSRGRILRRQAEHTSTGSWYGKKEAEAQPFAI</sequence>
<name>M1YXU6_NITG3</name>
<dbReference type="Proteomes" id="UP000011704">
    <property type="component" value="Unassembled WGS sequence"/>
</dbReference>
<keyword evidence="3" id="KW-1185">Reference proteome</keyword>
<reference evidence="2 3" key="1">
    <citation type="journal article" date="2013" name="Front. Microbiol.">
        <title>The genome of Nitrospina gracilis illuminates the metabolism and evolution of the major marine nitrite oxidizer.</title>
        <authorList>
            <person name="Luecker S."/>
            <person name="Nowka B."/>
            <person name="Rattei T."/>
            <person name="Spieck E."/>
            <person name="and Daims H."/>
        </authorList>
    </citation>
    <scope>NUCLEOTIDE SEQUENCE [LARGE SCALE GENOMIC DNA]</scope>
    <source>
        <strain evidence="2 3">3/211</strain>
    </source>
</reference>
<comment type="caution">
    <text evidence="2">The sequence shown here is derived from an EMBL/GenBank/DDBJ whole genome shotgun (WGS) entry which is preliminary data.</text>
</comment>
<dbReference type="EMBL" id="CAQJ01000028">
    <property type="protein sequence ID" value="CCQ90098.1"/>
    <property type="molecule type" value="Genomic_DNA"/>
</dbReference>
<dbReference type="InParanoid" id="M1YXU6"/>
<dbReference type="STRING" id="1266370.NITGR_250011"/>
<gene>
    <name evidence="2" type="ORF">NITGR_250011</name>
</gene>
<evidence type="ECO:0000313" key="2">
    <source>
        <dbReference type="EMBL" id="CCQ90098.1"/>
    </source>
</evidence>